<dbReference type="InterPro" id="IPR001509">
    <property type="entry name" value="Epimerase_deHydtase"/>
</dbReference>
<gene>
    <name evidence="4" type="ORF">KFL_003710100</name>
</gene>
<protein>
    <recommendedName>
        <fullName evidence="3">NAD-dependent epimerase/dehydratase domain-containing protein</fullName>
    </recommendedName>
</protein>
<dbReference type="PANTHER" id="PTHR43245">
    <property type="entry name" value="BIFUNCTIONAL POLYMYXIN RESISTANCE PROTEIN ARNA"/>
    <property type="match status" value="1"/>
</dbReference>
<dbReference type="PANTHER" id="PTHR43245:SF23">
    <property type="entry name" value="NAD(P)-BINDING DOMAIN-CONTAINING PROTEIN"/>
    <property type="match status" value="1"/>
</dbReference>
<reference evidence="4 5" key="1">
    <citation type="journal article" date="2014" name="Nat. Commun.">
        <title>Klebsormidium flaccidum genome reveals primary factors for plant terrestrial adaptation.</title>
        <authorList>
            <person name="Hori K."/>
            <person name="Maruyama F."/>
            <person name="Fujisawa T."/>
            <person name="Togashi T."/>
            <person name="Yamamoto N."/>
            <person name="Seo M."/>
            <person name="Sato S."/>
            <person name="Yamada T."/>
            <person name="Mori H."/>
            <person name="Tajima N."/>
            <person name="Moriyama T."/>
            <person name="Ikeuchi M."/>
            <person name="Watanabe M."/>
            <person name="Wada H."/>
            <person name="Kobayashi K."/>
            <person name="Saito M."/>
            <person name="Masuda T."/>
            <person name="Sasaki-Sekimoto Y."/>
            <person name="Mashiguchi K."/>
            <person name="Awai K."/>
            <person name="Shimojima M."/>
            <person name="Masuda S."/>
            <person name="Iwai M."/>
            <person name="Nobusawa T."/>
            <person name="Narise T."/>
            <person name="Kondo S."/>
            <person name="Saito H."/>
            <person name="Sato R."/>
            <person name="Murakawa M."/>
            <person name="Ihara Y."/>
            <person name="Oshima-Yamada Y."/>
            <person name="Ohtaka K."/>
            <person name="Satoh M."/>
            <person name="Sonobe K."/>
            <person name="Ishii M."/>
            <person name="Ohtani R."/>
            <person name="Kanamori-Sato M."/>
            <person name="Honoki R."/>
            <person name="Miyazaki D."/>
            <person name="Mochizuki H."/>
            <person name="Umetsu J."/>
            <person name="Higashi K."/>
            <person name="Shibata D."/>
            <person name="Kamiya Y."/>
            <person name="Sato N."/>
            <person name="Nakamura Y."/>
            <person name="Tabata S."/>
            <person name="Ida S."/>
            <person name="Kurokawa K."/>
            <person name="Ohta H."/>
        </authorList>
    </citation>
    <scope>NUCLEOTIDE SEQUENCE [LARGE SCALE GENOMIC DNA]</scope>
    <source>
        <strain evidence="4 5">NIES-2285</strain>
    </source>
</reference>
<evidence type="ECO:0000313" key="5">
    <source>
        <dbReference type="Proteomes" id="UP000054558"/>
    </source>
</evidence>
<dbReference type="STRING" id="105231.A0A1Y1I9R1"/>
<dbReference type="InterPro" id="IPR036291">
    <property type="entry name" value="NAD(P)-bd_dom_sf"/>
</dbReference>
<sequence length="732" mass="82778">MGLSQGYVLPLGVTLSILFLGLQRFRDAAEPSTLLLSPPSRWSLEAQNVFQGLHFEPAQKPDQKYTSKRIYSAAEAAGDILHSDFPDIAGKGCPFHGEAHGLFQPDTPRPRFIVTGGAGFIGSNLVKKLSGVVPSEQIKVIDNLWRGQLRNLQIENGSWAINVSRDFCHADLRIGESSERYLRGADYVYHLAIMTGVADDQDGTDPYFDDNVLINTLSLNSCKRNGIPNYIYVAAAIPTGWYMSRILPPPVITGANTHNWMKAMGENEATSEKTADFKVGVLRIDCAYGPHDYVLLGATPAADLAIRDLIQQGINNPAYISVSLRGANRRRTFAYVDDVVESLLELKDAGLNRAPIRVKTQSTSTLYDIAAQLQVIVSQHAGEGANPHIKDAGRQHREAPSPVPARNIDAPESSRRSTLRNSLSKDLERTYLWMRKEMQRPRILVVLFGQARGGELAWRSLVKNLLQPYNAHLALCFSGDRKDTLLHRVAQYDWTVPEYADWGLVWDEVATTCTDNPAGNSTWRKVCGVQGFFMGGLGGCRHGTATGIILAYRWFTQQKLAYFNLLDKYDYVVYSRPDELYLCEHQNIFDSIEDGQVYMPIEEDYGGFQDRHLVGTMRTMMSALNQTAELACAPDYWYSRLLALDTHFNPEKLQKEMWREKPIERLSYNRSMYLVKTKQDPSRFTPAQQKIEYEITRRYNLSVKYPNERSRVLQYCQVNELFVLKELRDKFD</sequence>
<feature type="chain" id="PRO_5012508086" description="NAD-dependent epimerase/dehydratase domain-containing protein" evidence="2">
    <location>
        <begin position="29"/>
        <end position="732"/>
    </location>
</feature>
<dbReference type="Gene3D" id="3.40.50.720">
    <property type="entry name" value="NAD(P)-binding Rossmann-like Domain"/>
    <property type="match status" value="1"/>
</dbReference>
<evidence type="ECO:0000259" key="3">
    <source>
        <dbReference type="Pfam" id="PF01370"/>
    </source>
</evidence>
<dbReference type="Proteomes" id="UP000054558">
    <property type="component" value="Unassembled WGS sequence"/>
</dbReference>
<evidence type="ECO:0000256" key="1">
    <source>
        <dbReference type="SAM" id="MobiDB-lite"/>
    </source>
</evidence>
<dbReference type="InterPro" id="IPR050177">
    <property type="entry name" value="Lipid_A_modif_metabolic_enz"/>
</dbReference>
<accession>A0A1Y1I9R1</accession>
<feature type="compositionally biased region" description="Basic and acidic residues" evidence="1">
    <location>
        <begin position="388"/>
        <end position="399"/>
    </location>
</feature>
<feature type="domain" description="NAD-dependent epimerase/dehydratase" evidence="3">
    <location>
        <begin position="113"/>
        <end position="344"/>
    </location>
</feature>
<keyword evidence="5" id="KW-1185">Reference proteome</keyword>
<dbReference type="SUPFAM" id="SSF51735">
    <property type="entry name" value="NAD(P)-binding Rossmann-fold domains"/>
    <property type="match status" value="1"/>
</dbReference>
<dbReference type="Gene3D" id="3.90.25.10">
    <property type="entry name" value="UDP-galactose 4-epimerase, domain 1"/>
    <property type="match status" value="1"/>
</dbReference>
<evidence type="ECO:0000256" key="2">
    <source>
        <dbReference type="SAM" id="SignalP"/>
    </source>
</evidence>
<keyword evidence="2" id="KW-0732">Signal</keyword>
<name>A0A1Y1I9R1_KLENI</name>
<feature type="region of interest" description="Disordered" evidence="1">
    <location>
        <begin position="384"/>
        <end position="420"/>
    </location>
</feature>
<organism evidence="4 5">
    <name type="scientific">Klebsormidium nitens</name>
    <name type="common">Green alga</name>
    <name type="synonym">Ulothrix nitens</name>
    <dbReference type="NCBI Taxonomy" id="105231"/>
    <lineage>
        <taxon>Eukaryota</taxon>
        <taxon>Viridiplantae</taxon>
        <taxon>Streptophyta</taxon>
        <taxon>Klebsormidiophyceae</taxon>
        <taxon>Klebsormidiales</taxon>
        <taxon>Klebsormidiaceae</taxon>
        <taxon>Klebsormidium</taxon>
    </lineage>
</organism>
<proteinExistence type="predicted"/>
<feature type="signal peptide" evidence="2">
    <location>
        <begin position="1"/>
        <end position="28"/>
    </location>
</feature>
<dbReference type="AlphaFoldDB" id="A0A1Y1I9R1"/>
<evidence type="ECO:0000313" key="4">
    <source>
        <dbReference type="EMBL" id="GAQ87704.1"/>
    </source>
</evidence>
<dbReference type="EMBL" id="DF237320">
    <property type="protein sequence ID" value="GAQ87704.1"/>
    <property type="molecule type" value="Genomic_DNA"/>
</dbReference>
<dbReference type="Pfam" id="PF01370">
    <property type="entry name" value="Epimerase"/>
    <property type="match status" value="1"/>
</dbReference>
<dbReference type="OrthoDB" id="10058185at2759"/>